<protein>
    <submittedName>
        <fullName evidence="3">N-6 DNA methylase</fullName>
    </submittedName>
</protein>
<organism evidence="3 4">
    <name type="scientific">Mucilaginibacter mali</name>
    <dbReference type="NCBI Taxonomy" id="2740462"/>
    <lineage>
        <taxon>Bacteria</taxon>
        <taxon>Pseudomonadati</taxon>
        <taxon>Bacteroidota</taxon>
        <taxon>Sphingobacteriia</taxon>
        <taxon>Sphingobacteriales</taxon>
        <taxon>Sphingobacteriaceae</taxon>
        <taxon>Mucilaginibacter</taxon>
    </lineage>
</organism>
<evidence type="ECO:0000259" key="2">
    <source>
        <dbReference type="Pfam" id="PF02384"/>
    </source>
</evidence>
<dbReference type="Gene3D" id="3.40.50.150">
    <property type="entry name" value="Vaccinia Virus protein VP39"/>
    <property type="match status" value="1"/>
</dbReference>
<dbReference type="PANTHER" id="PTHR42998">
    <property type="entry name" value="TYPE I RESTRICTION ENZYME HINDVIIP M PROTEIN-RELATED"/>
    <property type="match status" value="1"/>
</dbReference>
<evidence type="ECO:0000256" key="1">
    <source>
        <dbReference type="ARBA" id="ARBA00006594"/>
    </source>
</evidence>
<reference evidence="3 4" key="1">
    <citation type="submission" date="2020-05" db="EMBL/GenBank/DDBJ databases">
        <title>Mucilaginibacter mali sp. nov.</title>
        <authorList>
            <person name="Kim H.S."/>
            <person name="Lee K.C."/>
            <person name="Suh M.K."/>
            <person name="Kim J.-S."/>
            <person name="Han K.-I."/>
            <person name="Eom M.K."/>
            <person name="Shin Y.K."/>
            <person name="Lee J.-S."/>
        </authorList>
    </citation>
    <scope>NUCLEOTIDE SEQUENCE [LARGE SCALE GENOMIC DNA]</scope>
    <source>
        <strain evidence="3 4">G2-14</strain>
    </source>
</reference>
<evidence type="ECO:0000313" key="4">
    <source>
        <dbReference type="Proteomes" id="UP000505355"/>
    </source>
</evidence>
<name>A0A7D4PXH5_9SPHI</name>
<sequence>MTRPNILIRSFEAYARGRSHHEALTALLDHFIAAFSANGLPDMAGENPARLIALLGAVGSYAMGFGDPFGEIYTTLVSGEKDGRHLAPEPVADLMVGIALAGDPVRRKVFDPACGSGRLLLAAAKADRTLTLYGADPDLTCCKMAVANLLLQSLTGEIAHMDPLNGEFFCGYRVGTVLRGGFHHPRVSEFSDRSESRVWRAIGGDGEAGEKGT</sequence>
<gene>
    <name evidence="3" type="ORF">HQ865_22755</name>
</gene>
<dbReference type="Pfam" id="PF02384">
    <property type="entry name" value="N6_Mtase"/>
    <property type="match status" value="1"/>
</dbReference>
<dbReference type="InterPro" id="IPR003356">
    <property type="entry name" value="DNA_methylase_A-5"/>
</dbReference>
<dbReference type="RefSeq" id="WP_173417113.1">
    <property type="nucleotide sequence ID" value="NZ_CP054139.1"/>
</dbReference>
<evidence type="ECO:0000313" key="3">
    <source>
        <dbReference type="EMBL" id="QKJ32463.1"/>
    </source>
</evidence>
<dbReference type="InterPro" id="IPR052916">
    <property type="entry name" value="Type-I_RE_MTase_Subunit"/>
</dbReference>
<dbReference type="AlphaFoldDB" id="A0A7D4PXH5"/>
<dbReference type="GO" id="GO:0032259">
    <property type="term" value="P:methylation"/>
    <property type="evidence" value="ECO:0007669"/>
    <property type="project" value="UniProtKB-KW"/>
</dbReference>
<dbReference type="PANTHER" id="PTHR42998:SF1">
    <property type="entry name" value="TYPE I RESTRICTION ENZYME HINDI METHYLASE SUBUNIT"/>
    <property type="match status" value="1"/>
</dbReference>
<comment type="similarity">
    <text evidence="1">Belongs to the N(4)/N(6)-methyltransferase family.</text>
</comment>
<dbReference type="EMBL" id="CP054139">
    <property type="protein sequence ID" value="QKJ32463.1"/>
    <property type="molecule type" value="Genomic_DNA"/>
</dbReference>
<accession>A0A7D4PXH5</accession>
<dbReference type="InterPro" id="IPR029063">
    <property type="entry name" value="SAM-dependent_MTases_sf"/>
</dbReference>
<dbReference type="PRINTS" id="PR00507">
    <property type="entry name" value="N12N6MTFRASE"/>
</dbReference>
<dbReference type="SUPFAM" id="SSF53335">
    <property type="entry name" value="S-adenosyl-L-methionine-dependent methyltransferases"/>
    <property type="match status" value="1"/>
</dbReference>
<dbReference type="GO" id="GO:0008170">
    <property type="term" value="F:N-methyltransferase activity"/>
    <property type="evidence" value="ECO:0007669"/>
    <property type="project" value="InterPro"/>
</dbReference>
<keyword evidence="4" id="KW-1185">Reference proteome</keyword>
<dbReference type="Proteomes" id="UP000505355">
    <property type="component" value="Chromosome"/>
</dbReference>
<proteinExistence type="inferred from homology"/>
<feature type="domain" description="DNA methylase adenine-specific" evidence="2">
    <location>
        <begin position="69"/>
        <end position="164"/>
    </location>
</feature>
<dbReference type="KEGG" id="mmab:HQ865_22755"/>
<keyword evidence="3" id="KW-0489">Methyltransferase</keyword>
<keyword evidence="3" id="KW-0808">Transferase</keyword>
<dbReference type="GO" id="GO:0003677">
    <property type="term" value="F:DNA binding"/>
    <property type="evidence" value="ECO:0007669"/>
    <property type="project" value="InterPro"/>
</dbReference>